<keyword evidence="2" id="KW-1133">Transmembrane helix</keyword>
<feature type="region of interest" description="Disordered" evidence="1">
    <location>
        <begin position="49"/>
        <end position="68"/>
    </location>
</feature>
<dbReference type="Proteomes" id="UP000078272">
    <property type="component" value="Unassembled WGS sequence"/>
</dbReference>
<feature type="transmembrane region" description="Helical" evidence="2">
    <location>
        <begin position="6"/>
        <end position="28"/>
    </location>
</feature>
<feature type="compositionally biased region" description="Basic and acidic residues" evidence="1">
    <location>
        <begin position="49"/>
        <end position="61"/>
    </location>
</feature>
<evidence type="ECO:0000313" key="4">
    <source>
        <dbReference type="Proteomes" id="UP000078272"/>
    </source>
</evidence>
<evidence type="ECO:0000256" key="2">
    <source>
        <dbReference type="SAM" id="Phobius"/>
    </source>
</evidence>
<dbReference type="AlphaFoldDB" id="A0A175RA20"/>
<evidence type="ECO:0000313" key="3">
    <source>
        <dbReference type="EMBL" id="KTQ96793.1"/>
    </source>
</evidence>
<name>A0A175RA20_9HYPH</name>
<reference evidence="3 4" key="1">
    <citation type="journal article" date="2016" name="Front. Microbiol.">
        <title>Genomic Resource of Rice Seed Associated Bacteria.</title>
        <authorList>
            <person name="Midha S."/>
            <person name="Bansal K."/>
            <person name="Sharma S."/>
            <person name="Kumar N."/>
            <person name="Patil P.P."/>
            <person name="Chaudhry V."/>
            <person name="Patil P.B."/>
        </authorList>
    </citation>
    <scope>NUCLEOTIDE SEQUENCE [LARGE SCALE GENOMIC DNA]</scope>
    <source>
        <strain evidence="3 4">NS226</strain>
    </source>
</reference>
<keyword evidence="2" id="KW-0812">Transmembrane</keyword>
<organism evidence="3 4">
    <name type="scientific">Aureimonas ureilytica</name>
    <dbReference type="NCBI Taxonomy" id="401562"/>
    <lineage>
        <taxon>Bacteria</taxon>
        <taxon>Pseudomonadati</taxon>
        <taxon>Pseudomonadota</taxon>
        <taxon>Alphaproteobacteria</taxon>
        <taxon>Hyphomicrobiales</taxon>
        <taxon>Aurantimonadaceae</taxon>
        <taxon>Aureimonas</taxon>
    </lineage>
</organism>
<keyword evidence="2" id="KW-0472">Membrane</keyword>
<proteinExistence type="predicted"/>
<protein>
    <submittedName>
        <fullName evidence="3">Uncharacterized protein</fullName>
    </submittedName>
</protein>
<feature type="region of interest" description="Disordered" evidence="1">
    <location>
        <begin position="92"/>
        <end position="145"/>
    </location>
</feature>
<sequence length="145" mass="15582">MDGLKLVAAIIILVLGVCVGWVGGTLYADIFTVPAAELAAKNEERLTQDAKRREAEARARADQQAQQAEIDMITADYTRRTAEQSAQLAKLEQALSEKPDDPPATGGTSCRVLIPGRVSDQLNRTGRAFAPSHSGQPDAAMPRPR</sequence>
<accession>A0A175RA20</accession>
<gene>
    <name evidence="3" type="ORF">NS226_06645</name>
</gene>
<dbReference type="PATRIC" id="fig|401562.3.peg.619"/>
<comment type="caution">
    <text evidence="3">The sequence shown here is derived from an EMBL/GenBank/DDBJ whole genome shotgun (WGS) entry which is preliminary data.</text>
</comment>
<evidence type="ECO:0000256" key="1">
    <source>
        <dbReference type="SAM" id="MobiDB-lite"/>
    </source>
</evidence>
<dbReference type="EMBL" id="LDPZ01000013">
    <property type="protein sequence ID" value="KTQ96793.1"/>
    <property type="molecule type" value="Genomic_DNA"/>
</dbReference>